<evidence type="ECO:0000313" key="1">
    <source>
        <dbReference type="EMBL" id="GAD18845.1"/>
    </source>
</evidence>
<gene>
    <name evidence="1" type="ORF">HFN_2257</name>
</gene>
<keyword evidence="2" id="KW-1185">Reference proteome</keyword>
<comment type="caution">
    <text evidence="1">The sequence shown here is derived from an EMBL/GenBank/DDBJ whole genome shotgun (WGS) entry which is preliminary data.</text>
</comment>
<reference evidence="1 2" key="1">
    <citation type="journal article" date="2013" name="Genome Announc.">
        <title>Draft Genome Sequence of Helicobacter fennelliae Strain MRY12-0050, Isolated from a Bacteremia Patient.</title>
        <authorList>
            <person name="Rimbara E."/>
            <person name="Matsui M."/>
            <person name="Mori S."/>
            <person name="Suzuki S."/>
            <person name="Suzuki M."/>
            <person name="Kim H."/>
            <person name="Sekizuka T."/>
            <person name="Kuroda M."/>
            <person name="Shibayama K."/>
        </authorList>
    </citation>
    <scope>NUCLEOTIDE SEQUENCE [LARGE SCALE GENOMIC DNA]</scope>
    <source>
        <strain evidence="1 2">MRY12-0050</strain>
    </source>
</reference>
<dbReference type="Proteomes" id="UP000018143">
    <property type="component" value="Unassembled WGS sequence"/>
</dbReference>
<dbReference type="EMBL" id="BASD01000009">
    <property type="protein sequence ID" value="GAD18845.1"/>
    <property type="molecule type" value="Genomic_DNA"/>
</dbReference>
<proteinExistence type="predicted"/>
<accession>T1CY23</accession>
<organism evidence="1 2">
    <name type="scientific">Helicobacter fennelliae MRY12-0050</name>
    <dbReference type="NCBI Taxonomy" id="1325130"/>
    <lineage>
        <taxon>Bacteria</taxon>
        <taxon>Pseudomonadati</taxon>
        <taxon>Campylobacterota</taxon>
        <taxon>Epsilonproteobacteria</taxon>
        <taxon>Campylobacterales</taxon>
        <taxon>Helicobacteraceae</taxon>
        <taxon>Helicobacter</taxon>
    </lineage>
</organism>
<sequence>MQNYKNKLKIENFLMLTCVCIDSKSGFYELPRKIFNFARNDKPAPSLRDVKPKQSINRF</sequence>
<evidence type="ECO:0000313" key="2">
    <source>
        <dbReference type="Proteomes" id="UP000018143"/>
    </source>
</evidence>
<dbReference type="AlphaFoldDB" id="T1CY23"/>
<dbReference type="STRING" id="1325130.HFN_2257"/>
<name>T1CY23_9HELI</name>
<protein>
    <submittedName>
        <fullName evidence="1">Uncharacterized protein</fullName>
    </submittedName>
</protein>